<sequence>MGVSFRCSARFSRSNLKIDQDIHDYSYSLGTLVTGALFARRADPYRICRFRLLDFNSRAHTVTDGTQSLADSRWTEIVFTTELHDDQHTCASPHKSGNPQTVTAQASAQPWDARRVPDHQPTGQSFC</sequence>
<dbReference type="GeneID" id="23563725"/>
<dbReference type="KEGG" id="uma:UMAG_03196"/>
<accession>A0A0D1E229</accession>
<evidence type="ECO:0000256" key="1">
    <source>
        <dbReference type="SAM" id="MobiDB-lite"/>
    </source>
</evidence>
<feature type="region of interest" description="Disordered" evidence="1">
    <location>
        <begin position="88"/>
        <end position="127"/>
    </location>
</feature>
<dbReference type="RefSeq" id="XP_011389637.1">
    <property type="nucleotide sequence ID" value="XM_011391335.1"/>
</dbReference>
<feature type="compositionally biased region" description="Polar residues" evidence="1">
    <location>
        <begin position="95"/>
        <end position="108"/>
    </location>
</feature>
<proteinExistence type="predicted"/>
<dbReference type="Proteomes" id="UP000000561">
    <property type="component" value="Chromosome 8"/>
</dbReference>
<evidence type="ECO:0000313" key="2">
    <source>
        <dbReference type="EMBL" id="KIS68620.1"/>
    </source>
</evidence>
<gene>
    <name evidence="2" type="ORF">UMAG_03196</name>
</gene>
<dbReference type="AlphaFoldDB" id="A0A0D1E229"/>
<dbReference type="EMBL" id="CM003147">
    <property type="protein sequence ID" value="KIS68620.1"/>
    <property type="molecule type" value="Genomic_DNA"/>
</dbReference>
<evidence type="ECO:0000313" key="3">
    <source>
        <dbReference type="Proteomes" id="UP000000561"/>
    </source>
</evidence>
<organism evidence="2 3">
    <name type="scientific">Mycosarcoma maydis</name>
    <name type="common">Corn smut fungus</name>
    <name type="synonym">Ustilago maydis</name>
    <dbReference type="NCBI Taxonomy" id="5270"/>
    <lineage>
        <taxon>Eukaryota</taxon>
        <taxon>Fungi</taxon>
        <taxon>Dikarya</taxon>
        <taxon>Basidiomycota</taxon>
        <taxon>Ustilaginomycotina</taxon>
        <taxon>Ustilaginomycetes</taxon>
        <taxon>Ustilaginales</taxon>
        <taxon>Ustilaginaceae</taxon>
        <taxon>Mycosarcoma</taxon>
    </lineage>
</organism>
<dbReference type="InParanoid" id="A0A0D1E229"/>
<name>A0A0D1E229_MYCMD</name>
<dbReference type="VEuPathDB" id="FungiDB:UMAG_03196"/>
<reference evidence="2 3" key="1">
    <citation type="journal article" date="2006" name="Nature">
        <title>Insights from the genome of the biotrophic fungal plant pathogen Ustilago maydis.</title>
        <authorList>
            <person name="Kamper J."/>
            <person name="Kahmann R."/>
            <person name="Bolker M."/>
            <person name="Ma L.J."/>
            <person name="Brefort T."/>
            <person name="Saville B.J."/>
            <person name="Banuett F."/>
            <person name="Kronstad J.W."/>
            <person name="Gold S.E."/>
            <person name="Muller O."/>
            <person name="Perlin M.H."/>
            <person name="Wosten H.A."/>
            <person name="de Vries R."/>
            <person name="Ruiz-Herrera J."/>
            <person name="Reynaga-Pena C.G."/>
            <person name="Snetselaar K."/>
            <person name="McCann M."/>
            <person name="Perez-Martin J."/>
            <person name="Feldbrugge M."/>
            <person name="Basse C.W."/>
            <person name="Steinberg G."/>
            <person name="Ibeas J.I."/>
            <person name="Holloman W."/>
            <person name="Guzman P."/>
            <person name="Farman M."/>
            <person name="Stajich J.E."/>
            <person name="Sentandreu R."/>
            <person name="Gonzalez-Prieto J.M."/>
            <person name="Kennell J.C."/>
            <person name="Molina L."/>
            <person name="Schirawski J."/>
            <person name="Mendoza-Mendoza A."/>
            <person name="Greilinger D."/>
            <person name="Munch K."/>
            <person name="Rossel N."/>
            <person name="Scherer M."/>
            <person name="Vranes M."/>
            <person name="Ladendorf O."/>
            <person name="Vincon V."/>
            <person name="Fuchs U."/>
            <person name="Sandrock B."/>
            <person name="Meng S."/>
            <person name="Ho E.C."/>
            <person name="Cahill M.J."/>
            <person name="Boyce K.J."/>
            <person name="Klose J."/>
            <person name="Klosterman S.J."/>
            <person name="Deelstra H.J."/>
            <person name="Ortiz-Castellanos L."/>
            <person name="Li W."/>
            <person name="Sanchez-Alonso P."/>
            <person name="Schreier P.H."/>
            <person name="Hauser-Hahn I."/>
            <person name="Vaupel M."/>
            <person name="Koopmann E."/>
            <person name="Friedrich G."/>
            <person name="Voss H."/>
            <person name="Schluter T."/>
            <person name="Margolis J."/>
            <person name="Platt D."/>
            <person name="Swimmer C."/>
            <person name="Gnirke A."/>
            <person name="Chen F."/>
            <person name="Vysotskaia V."/>
            <person name="Mannhaupt G."/>
            <person name="Guldener U."/>
            <person name="Munsterkotter M."/>
            <person name="Haase D."/>
            <person name="Oesterheld M."/>
            <person name="Mewes H.W."/>
            <person name="Mauceli E.W."/>
            <person name="DeCaprio D."/>
            <person name="Wade C.M."/>
            <person name="Butler J."/>
            <person name="Young S."/>
            <person name="Jaffe D.B."/>
            <person name="Calvo S."/>
            <person name="Nusbaum C."/>
            <person name="Galagan J."/>
            <person name="Birren B.W."/>
        </authorList>
    </citation>
    <scope>NUCLEOTIDE SEQUENCE [LARGE SCALE GENOMIC DNA]</scope>
    <source>
        <strain evidence="3">DSM 14603 / FGSC 9021 / UM521</strain>
    </source>
</reference>
<protein>
    <submittedName>
        <fullName evidence="2">Uncharacterized protein</fullName>
    </submittedName>
</protein>
<keyword evidence="3" id="KW-1185">Reference proteome</keyword>